<keyword evidence="6" id="KW-1185">Reference proteome</keyword>
<dbReference type="Proteomes" id="UP001378592">
    <property type="component" value="Unassembled WGS sequence"/>
</dbReference>
<reference evidence="5 6" key="1">
    <citation type="submission" date="2024-03" db="EMBL/GenBank/DDBJ databases">
        <title>The genome assembly and annotation of the cricket Gryllus longicercus Weissman &amp; Gray.</title>
        <authorList>
            <person name="Szrajer S."/>
            <person name="Gray D."/>
            <person name="Ylla G."/>
        </authorList>
    </citation>
    <scope>NUCLEOTIDE SEQUENCE [LARGE SCALE GENOMIC DNA]</scope>
    <source>
        <strain evidence="5">DAG 2021-001</strain>
        <tissue evidence="5">Whole body minus gut</tissue>
    </source>
</reference>
<comment type="caution">
    <text evidence="5">The sequence shown here is derived from an EMBL/GenBank/DDBJ whole genome shotgun (WGS) entry which is preliminary data.</text>
</comment>
<keyword evidence="1 4" id="KW-0732">Signal</keyword>
<dbReference type="PANTHER" id="PTHR11008">
    <property type="entry name" value="PROTEIN TAKEOUT-LIKE PROTEIN"/>
    <property type="match status" value="1"/>
</dbReference>
<feature type="signal peptide" evidence="4">
    <location>
        <begin position="1"/>
        <end position="23"/>
    </location>
</feature>
<dbReference type="AlphaFoldDB" id="A0AAN9ZA57"/>
<dbReference type="InterPro" id="IPR038606">
    <property type="entry name" value="To_sf"/>
</dbReference>
<evidence type="ECO:0000313" key="5">
    <source>
        <dbReference type="EMBL" id="KAK7868587.1"/>
    </source>
</evidence>
<dbReference type="EMBL" id="JAZDUA010000091">
    <property type="protein sequence ID" value="KAK7868587.1"/>
    <property type="molecule type" value="Genomic_DNA"/>
</dbReference>
<sequence length="263" mass="29472">MAAARAALLALPALLAAAALAHAKLPLPPYLKPCSIKLSSKEMTKCAVKHANEALPHVTKGDRKYRIPSMDPLLVDSLQVDDGHGPLGLNMLITQAKVYGIPKTVINNVEFDFKEKQVRYDAFLPSVNIQSKYNISGQILVLPIIGHGDANLTLENVHVTYEYEFALEKMEDKEVYFIPKKHTDFRFNTTRLYIHLDNLFNGDRLLGENTNKFMDENWEELLVSVGPIFSTAISEIIHNILTNVFKLVPATDAFLDAGEWKKL</sequence>
<protein>
    <recommendedName>
        <fullName evidence="7">Protein takeout</fullName>
    </recommendedName>
</protein>
<evidence type="ECO:0000256" key="3">
    <source>
        <dbReference type="ARBA" id="ARBA00060902"/>
    </source>
</evidence>
<evidence type="ECO:0008006" key="7">
    <source>
        <dbReference type="Google" id="ProtNLM"/>
    </source>
</evidence>
<dbReference type="FunFam" id="3.15.10.30:FF:000001">
    <property type="entry name" value="Takeout-like protein 1"/>
    <property type="match status" value="1"/>
</dbReference>
<evidence type="ECO:0000256" key="1">
    <source>
        <dbReference type="ARBA" id="ARBA00022729"/>
    </source>
</evidence>
<proteinExistence type="inferred from homology"/>
<dbReference type="Pfam" id="PF06585">
    <property type="entry name" value="JHBP"/>
    <property type="match status" value="1"/>
</dbReference>
<gene>
    <name evidence="5" type="ORF">R5R35_009477</name>
</gene>
<evidence type="ECO:0000313" key="6">
    <source>
        <dbReference type="Proteomes" id="UP001378592"/>
    </source>
</evidence>
<organism evidence="5 6">
    <name type="scientific">Gryllus longicercus</name>
    <dbReference type="NCBI Taxonomy" id="2509291"/>
    <lineage>
        <taxon>Eukaryota</taxon>
        <taxon>Metazoa</taxon>
        <taxon>Ecdysozoa</taxon>
        <taxon>Arthropoda</taxon>
        <taxon>Hexapoda</taxon>
        <taxon>Insecta</taxon>
        <taxon>Pterygota</taxon>
        <taxon>Neoptera</taxon>
        <taxon>Polyneoptera</taxon>
        <taxon>Orthoptera</taxon>
        <taxon>Ensifera</taxon>
        <taxon>Gryllidea</taxon>
        <taxon>Grylloidea</taxon>
        <taxon>Gryllidae</taxon>
        <taxon>Gryllinae</taxon>
        <taxon>Gryllus</taxon>
    </lineage>
</organism>
<dbReference type="SMART" id="SM00700">
    <property type="entry name" value="JHBP"/>
    <property type="match status" value="1"/>
</dbReference>
<dbReference type="InterPro" id="IPR010562">
    <property type="entry name" value="Haemolymph_juvenile_hormone-bd"/>
</dbReference>
<comment type="similarity">
    <text evidence="3">Belongs to the TO family.</text>
</comment>
<accession>A0AAN9ZA57</accession>
<evidence type="ECO:0000256" key="2">
    <source>
        <dbReference type="ARBA" id="ARBA00023108"/>
    </source>
</evidence>
<dbReference type="GO" id="GO:0005615">
    <property type="term" value="C:extracellular space"/>
    <property type="evidence" value="ECO:0007669"/>
    <property type="project" value="TreeGrafter"/>
</dbReference>
<name>A0AAN9ZA57_9ORTH</name>
<dbReference type="Gene3D" id="3.15.10.30">
    <property type="entry name" value="Haemolymph juvenile hormone binding protein"/>
    <property type="match status" value="1"/>
</dbReference>
<dbReference type="PANTHER" id="PTHR11008:SF32">
    <property type="entry name" value="CIRCADIAN CLOCK-CONTROLLED PROTEIN DAYWAKE-RELATED"/>
    <property type="match status" value="1"/>
</dbReference>
<feature type="chain" id="PRO_5042926207" description="Protein takeout" evidence="4">
    <location>
        <begin position="24"/>
        <end position="263"/>
    </location>
</feature>
<keyword evidence="2" id="KW-0090">Biological rhythms</keyword>
<dbReference type="GO" id="GO:0007623">
    <property type="term" value="P:circadian rhythm"/>
    <property type="evidence" value="ECO:0007669"/>
    <property type="project" value="UniProtKB-ARBA"/>
</dbReference>
<evidence type="ECO:0000256" key="4">
    <source>
        <dbReference type="SAM" id="SignalP"/>
    </source>
</evidence>